<comment type="catalytic activity">
    <reaction evidence="4">
        <text>[protein]-peptidylproline (omega=180) = [protein]-peptidylproline (omega=0)</text>
        <dbReference type="Rhea" id="RHEA:16237"/>
        <dbReference type="Rhea" id="RHEA-COMP:10747"/>
        <dbReference type="Rhea" id="RHEA-COMP:10748"/>
        <dbReference type="ChEBI" id="CHEBI:83833"/>
        <dbReference type="ChEBI" id="CHEBI:83834"/>
        <dbReference type="EC" id="5.2.1.8"/>
    </reaction>
</comment>
<dbReference type="InterPro" id="IPR011990">
    <property type="entry name" value="TPR-like_helical_dom_sf"/>
</dbReference>
<dbReference type="AlphaFoldDB" id="A0A182WF59"/>
<dbReference type="InterPro" id="IPR042282">
    <property type="entry name" value="FKBP6/shu"/>
</dbReference>
<keyword evidence="8" id="KW-1185">Reference proteome</keyword>
<dbReference type="EC" id="5.2.1.8" evidence="4"/>
<evidence type="ECO:0000256" key="1">
    <source>
        <dbReference type="ARBA" id="ARBA00009648"/>
    </source>
</evidence>
<keyword evidence="2" id="KW-0677">Repeat</keyword>
<evidence type="ECO:0000313" key="7">
    <source>
        <dbReference type="EnsemblMetazoa" id="AMIN009005-PA"/>
    </source>
</evidence>
<dbReference type="SUPFAM" id="SSF54534">
    <property type="entry name" value="FKBP-like"/>
    <property type="match status" value="1"/>
</dbReference>
<keyword evidence="4" id="KW-0697">Rotamase</keyword>
<dbReference type="Proteomes" id="UP000075920">
    <property type="component" value="Unassembled WGS sequence"/>
</dbReference>
<evidence type="ECO:0000256" key="5">
    <source>
        <dbReference type="PROSITE-ProRule" id="PRU00339"/>
    </source>
</evidence>
<dbReference type="GO" id="GO:0007283">
    <property type="term" value="P:spermatogenesis"/>
    <property type="evidence" value="ECO:0007669"/>
    <property type="project" value="TreeGrafter"/>
</dbReference>
<reference evidence="7" key="2">
    <citation type="submission" date="2020-05" db="UniProtKB">
        <authorList>
            <consortium name="EnsemblMetazoa"/>
        </authorList>
    </citation>
    <scope>IDENTIFICATION</scope>
    <source>
        <strain evidence="7">MINIMUS1</strain>
    </source>
</reference>
<evidence type="ECO:0000259" key="6">
    <source>
        <dbReference type="PROSITE" id="PS50059"/>
    </source>
</evidence>
<proteinExistence type="inferred from homology"/>
<dbReference type="InterPro" id="IPR019734">
    <property type="entry name" value="TPR_rpt"/>
</dbReference>
<dbReference type="PANTHER" id="PTHR46674:SF1">
    <property type="entry name" value="INACTIVE PEPTIDYL-PROLYL CIS-TRANS ISOMERASE FKBP6"/>
    <property type="match status" value="1"/>
</dbReference>
<evidence type="ECO:0000256" key="2">
    <source>
        <dbReference type="ARBA" id="ARBA00022737"/>
    </source>
</evidence>
<dbReference type="PROSITE" id="PS50059">
    <property type="entry name" value="FKBP_PPIASE"/>
    <property type="match status" value="1"/>
</dbReference>
<dbReference type="PROSITE" id="PS50005">
    <property type="entry name" value="TPR"/>
    <property type="match status" value="1"/>
</dbReference>
<keyword evidence="3 5" id="KW-0802">TPR repeat</keyword>
<dbReference type="SUPFAM" id="SSF48452">
    <property type="entry name" value="TPR-like"/>
    <property type="match status" value="1"/>
</dbReference>
<dbReference type="STRING" id="112268.A0A182WF59"/>
<dbReference type="Gene3D" id="1.25.40.10">
    <property type="entry name" value="Tetratricopeptide repeat domain"/>
    <property type="match status" value="1"/>
</dbReference>
<dbReference type="GO" id="GO:0005737">
    <property type="term" value="C:cytoplasm"/>
    <property type="evidence" value="ECO:0007669"/>
    <property type="project" value="TreeGrafter"/>
</dbReference>
<evidence type="ECO:0000313" key="8">
    <source>
        <dbReference type="Proteomes" id="UP000075920"/>
    </source>
</evidence>
<dbReference type="GO" id="GO:0034587">
    <property type="term" value="P:piRNA processing"/>
    <property type="evidence" value="ECO:0007669"/>
    <property type="project" value="TreeGrafter"/>
</dbReference>
<dbReference type="VEuPathDB" id="VectorBase:AMIN009005"/>
<dbReference type="InterPro" id="IPR001179">
    <property type="entry name" value="PPIase_FKBP_dom"/>
</dbReference>
<sequence>MDTGNVLKAPINMSELMNGGTEFQIDTDFNDHEGDDYFIEDDYGSADEDEDKYKQLLTPWDRTFDELRQEMEPINEHIYKRITKAGVGEDLPDNTQVTVDYNAFFEKEMKPFDSSTLRDKPFRLVLGAHSVLLGFEEAIKTMRVSEEAQFLISYQVLYGEVGCPPRIKPKADALFVIRVISASPAIDGDALAKLNETERRSYATVKEKVAEIRQYAKDCFKRNLTQKAIAKYLEAVDTLHMCQLKDETEQEEQQKTLIALYTSLTVCYNQRDQPKDACRMVNALRNLCDINKNAKILYQEGKALMKIGDYERSRKSLLGAQKLEPRDENIQRTLKELNVCSSKHQIEEKKIWTRAFGLANAKKEEDSKEEDIKLMEDIRKSMQVFLDDENCSTLSLPDHFSEKEVSILEQLADEFSLKLNIQMLNNKKHYKFQK</sequence>
<dbReference type="EnsemblMetazoa" id="AMIN009005-RA">
    <property type="protein sequence ID" value="AMIN009005-PA"/>
    <property type="gene ID" value="AMIN009005"/>
</dbReference>
<name>A0A182WF59_9DIPT</name>
<dbReference type="Gene3D" id="3.10.50.40">
    <property type="match status" value="1"/>
</dbReference>
<evidence type="ECO:0000256" key="4">
    <source>
        <dbReference type="PROSITE-ProRule" id="PRU00277"/>
    </source>
</evidence>
<organism evidence="7 8">
    <name type="scientific">Anopheles minimus</name>
    <dbReference type="NCBI Taxonomy" id="112268"/>
    <lineage>
        <taxon>Eukaryota</taxon>
        <taxon>Metazoa</taxon>
        <taxon>Ecdysozoa</taxon>
        <taxon>Arthropoda</taxon>
        <taxon>Hexapoda</taxon>
        <taxon>Insecta</taxon>
        <taxon>Pterygota</taxon>
        <taxon>Neoptera</taxon>
        <taxon>Endopterygota</taxon>
        <taxon>Diptera</taxon>
        <taxon>Nematocera</taxon>
        <taxon>Culicoidea</taxon>
        <taxon>Culicidae</taxon>
        <taxon>Anophelinae</taxon>
        <taxon>Anopheles</taxon>
    </lineage>
</organism>
<reference evidence="8" key="1">
    <citation type="submission" date="2013-03" db="EMBL/GenBank/DDBJ databases">
        <title>The Genome Sequence of Anopheles minimus MINIMUS1.</title>
        <authorList>
            <consortium name="The Broad Institute Genomics Platform"/>
            <person name="Neafsey D.E."/>
            <person name="Walton C."/>
            <person name="Walker B."/>
            <person name="Young S.K."/>
            <person name="Zeng Q."/>
            <person name="Gargeya S."/>
            <person name="Fitzgerald M."/>
            <person name="Haas B."/>
            <person name="Abouelleil A."/>
            <person name="Allen A.W."/>
            <person name="Alvarado L."/>
            <person name="Arachchi H.M."/>
            <person name="Berlin A.M."/>
            <person name="Chapman S.B."/>
            <person name="Gainer-Dewar J."/>
            <person name="Goldberg J."/>
            <person name="Griggs A."/>
            <person name="Gujja S."/>
            <person name="Hansen M."/>
            <person name="Howarth C."/>
            <person name="Imamovic A."/>
            <person name="Ireland A."/>
            <person name="Larimer J."/>
            <person name="McCowan C."/>
            <person name="Murphy C."/>
            <person name="Pearson M."/>
            <person name="Poon T.W."/>
            <person name="Priest M."/>
            <person name="Roberts A."/>
            <person name="Saif S."/>
            <person name="Shea T."/>
            <person name="Sisk P."/>
            <person name="Sykes S."/>
            <person name="Wortman J."/>
            <person name="Nusbaum C."/>
            <person name="Birren B."/>
        </authorList>
    </citation>
    <scope>NUCLEOTIDE SEQUENCE [LARGE SCALE GENOMIC DNA]</scope>
    <source>
        <strain evidence="8">MINIMUS1</strain>
    </source>
</reference>
<accession>A0A182WF59</accession>
<dbReference type="GO" id="GO:0003755">
    <property type="term" value="F:peptidyl-prolyl cis-trans isomerase activity"/>
    <property type="evidence" value="ECO:0007669"/>
    <property type="project" value="UniProtKB-KW"/>
</dbReference>
<keyword evidence="4" id="KW-0413">Isomerase</keyword>
<dbReference type="Pfam" id="PF00254">
    <property type="entry name" value="FKBP_C"/>
    <property type="match status" value="1"/>
</dbReference>
<dbReference type="PANTHER" id="PTHR46674">
    <property type="entry name" value="INACTIVE PEPTIDYL-PROLYL CIS-TRANS ISOMERASE FKBP6"/>
    <property type="match status" value="1"/>
</dbReference>
<protein>
    <recommendedName>
        <fullName evidence="4">peptidylprolyl isomerase</fullName>
        <ecNumber evidence="4">5.2.1.8</ecNumber>
    </recommendedName>
</protein>
<evidence type="ECO:0000256" key="3">
    <source>
        <dbReference type="ARBA" id="ARBA00022803"/>
    </source>
</evidence>
<feature type="domain" description="PPIase FKBP-type" evidence="6">
    <location>
        <begin position="94"/>
        <end position="183"/>
    </location>
</feature>
<dbReference type="InterPro" id="IPR046357">
    <property type="entry name" value="PPIase_dom_sf"/>
</dbReference>
<dbReference type="GO" id="GO:0051879">
    <property type="term" value="F:Hsp90 protein binding"/>
    <property type="evidence" value="ECO:0007669"/>
    <property type="project" value="TreeGrafter"/>
</dbReference>
<comment type="similarity">
    <text evidence="1">Belongs to the FKBP6 family.</text>
</comment>
<feature type="repeat" description="TPR" evidence="5">
    <location>
        <begin position="294"/>
        <end position="327"/>
    </location>
</feature>